<proteinExistence type="predicted"/>
<organism evidence="2 3">
    <name type="scientific">Eumeta variegata</name>
    <name type="common">Bagworm moth</name>
    <name type="synonym">Eumeta japonica</name>
    <dbReference type="NCBI Taxonomy" id="151549"/>
    <lineage>
        <taxon>Eukaryota</taxon>
        <taxon>Metazoa</taxon>
        <taxon>Ecdysozoa</taxon>
        <taxon>Arthropoda</taxon>
        <taxon>Hexapoda</taxon>
        <taxon>Insecta</taxon>
        <taxon>Pterygota</taxon>
        <taxon>Neoptera</taxon>
        <taxon>Endopterygota</taxon>
        <taxon>Lepidoptera</taxon>
        <taxon>Glossata</taxon>
        <taxon>Ditrysia</taxon>
        <taxon>Tineoidea</taxon>
        <taxon>Psychidae</taxon>
        <taxon>Oiketicinae</taxon>
        <taxon>Eumeta</taxon>
    </lineage>
</organism>
<dbReference type="AlphaFoldDB" id="A0A4C1Z9W6"/>
<name>A0A4C1Z9W6_EUMVA</name>
<comment type="caution">
    <text evidence="2">The sequence shown here is derived from an EMBL/GenBank/DDBJ whole genome shotgun (WGS) entry which is preliminary data.</text>
</comment>
<feature type="region of interest" description="Disordered" evidence="1">
    <location>
        <begin position="62"/>
        <end position="84"/>
    </location>
</feature>
<evidence type="ECO:0000313" key="3">
    <source>
        <dbReference type="Proteomes" id="UP000299102"/>
    </source>
</evidence>
<gene>
    <name evidence="2" type="ORF">EVAR_57089_1</name>
</gene>
<accession>A0A4C1Z9W6</accession>
<protein>
    <submittedName>
        <fullName evidence="2">Uncharacterized protein</fullName>
    </submittedName>
</protein>
<reference evidence="2 3" key="1">
    <citation type="journal article" date="2019" name="Commun. Biol.">
        <title>The bagworm genome reveals a unique fibroin gene that provides high tensile strength.</title>
        <authorList>
            <person name="Kono N."/>
            <person name="Nakamura H."/>
            <person name="Ohtoshi R."/>
            <person name="Tomita M."/>
            <person name="Numata K."/>
            <person name="Arakawa K."/>
        </authorList>
    </citation>
    <scope>NUCLEOTIDE SEQUENCE [LARGE SCALE GENOMIC DNA]</scope>
</reference>
<sequence>MVIVVGVEIEVGNTVKTEIDIQISNKITIWSGIGWEEMEDTRGSRVNIFVLHDKRLSFHVGDGGAGVTPERRGGGAGPSALNNACRPVSAARGSRLGDRDHLYPV</sequence>
<evidence type="ECO:0000256" key="1">
    <source>
        <dbReference type="SAM" id="MobiDB-lite"/>
    </source>
</evidence>
<evidence type="ECO:0000313" key="2">
    <source>
        <dbReference type="EMBL" id="GBP83689.1"/>
    </source>
</evidence>
<dbReference type="EMBL" id="BGZK01001633">
    <property type="protein sequence ID" value="GBP83689.1"/>
    <property type="molecule type" value="Genomic_DNA"/>
</dbReference>
<dbReference type="Proteomes" id="UP000299102">
    <property type="component" value="Unassembled WGS sequence"/>
</dbReference>
<keyword evidence="3" id="KW-1185">Reference proteome</keyword>